<keyword evidence="2" id="KW-0997">Cell inner membrane</keyword>
<evidence type="ECO:0000256" key="5">
    <source>
        <dbReference type="ARBA" id="ARBA00023136"/>
    </source>
</evidence>
<protein>
    <submittedName>
        <fullName evidence="8">Calcineurin-like phosphoesterase</fullName>
    </submittedName>
</protein>
<evidence type="ECO:0000259" key="7">
    <source>
        <dbReference type="Pfam" id="PF00149"/>
    </source>
</evidence>
<keyword evidence="3" id="KW-0479">Metal-binding</keyword>
<dbReference type="Gene3D" id="3.60.21.10">
    <property type="match status" value="1"/>
</dbReference>
<feature type="domain" description="Calcineurin-like phosphoesterase" evidence="7">
    <location>
        <begin position="8"/>
        <end position="204"/>
    </location>
</feature>
<dbReference type="InterPro" id="IPR004843">
    <property type="entry name" value="Calcineurin-like_PHP"/>
</dbReference>
<dbReference type="Proteomes" id="UP000192907">
    <property type="component" value="Unassembled WGS sequence"/>
</dbReference>
<dbReference type="AlphaFoldDB" id="A0A1Y6CKW8"/>
<dbReference type="GO" id="GO:0016020">
    <property type="term" value="C:membrane"/>
    <property type="evidence" value="ECO:0007669"/>
    <property type="project" value="GOC"/>
</dbReference>
<dbReference type="GO" id="GO:0009245">
    <property type="term" value="P:lipid A biosynthetic process"/>
    <property type="evidence" value="ECO:0007669"/>
    <property type="project" value="TreeGrafter"/>
</dbReference>
<dbReference type="InterPro" id="IPR043461">
    <property type="entry name" value="LpxH-like"/>
</dbReference>
<evidence type="ECO:0000256" key="3">
    <source>
        <dbReference type="ARBA" id="ARBA00022723"/>
    </source>
</evidence>
<dbReference type="Pfam" id="PF00149">
    <property type="entry name" value="Metallophos"/>
    <property type="match status" value="1"/>
</dbReference>
<evidence type="ECO:0000313" key="8">
    <source>
        <dbReference type="EMBL" id="SMF69707.1"/>
    </source>
</evidence>
<keyword evidence="5" id="KW-0472">Membrane</keyword>
<organism evidence="8 9">
    <name type="scientific">Pseudobacteriovorax antillogorgiicola</name>
    <dbReference type="NCBI Taxonomy" id="1513793"/>
    <lineage>
        <taxon>Bacteria</taxon>
        <taxon>Pseudomonadati</taxon>
        <taxon>Bdellovibrionota</taxon>
        <taxon>Oligoflexia</taxon>
        <taxon>Oligoflexales</taxon>
        <taxon>Pseudobacteriovoracaceae</taxon>
        <taxon>Pseudobacteriovorax</taxon>
    </lineage>
</organism>
<sequence>MTDFNASLVVASDIHLHSAYDEKGRLLLKALRQVAEGNVEYFVFLGDIFDFCLGSHPYFQRRFEAIGAALEAVAASGTRVIYLEGNHEFRIKDFGWEGVEFYPSGEAELEISTGERFKMAHGDMIYSHERYKKFRKVVKSQWLTGAARLVPGPLMNWLATRGAHISRSQDEYRTINHDAILGAVYSWLETTAHDYGLFGHFHVPYAESRRDGRKGGVFSVDCWDKPNFLVFREGAFHRWLPQEASKRPQLMPAKPLLAGNQG</sequence>
<dbReference type="GO" id="GO:0046872">
    <property type="term" value="F:metal ion binding"/>
    <property type="evidence" value="ECO:0007669"/>
    <property type="project" value="UniProtKB-KW"/>
</dbReference>
<evidence type="ECO:0000313" key="9">
    <source>
        <dbReference type="Proteomes" id="UP000192907"/>
    </source>
</evidence>
<dbReference type="GO" id="GO:0008758">
    <property type="term" value="F:UDP-2,3-diacylglucosamine hydrolase activity"/>
    <property type="evidence" value="ECO:0007669"/>
    <property type="project" value="TreeGrafter"/>
</dbReference>
<keyword evidence="6" id="KW-0464">Manganese</keyword>
<accession>A0A1Y6CKW8</accession>
<keyword evidence="1" id="KW-1003">Cell membrane</keyword>
<dbReference type="EMBL" id="FWZT01000025">
    <property type="protein sequence ID" value="SMF69707.1"/>
    <property type="molecule type" value="Genomic_DNA"/>
</dbReference>
<evidence type="ECO:0000256" key="2">
    <source>
        <dbReference type="ARBA" id="ARBA00022519"/>
    </source>
</evidence>
<evidence type="ECO:0000256" key="6">
    <source>
        <dbReference type="ARBA" id="ARBA00023211"/>
    </source>
</evidence>
<dbReference type="PANTHER" id="PTHR34990:SF1">
    <property type="entry name" value="UDP-2,3-DIACYLGLUCOSAMINE HYDROLASE"/>
    <property type="match status" value="1"/>
</dbReference>
<gene>
    <name evidence="8" type="ORF">SAMN06296036_12542</name>
</gene>
<keyword evidence="9" id="KW-1185">Reference proteome</keyword>
<dbReference type="InterPro" id="IPR029052">
    <property type="entry name" value="Metallo-depent_PP-like"/>
</dbReference>
<dbReference type="PANTHER" id="PTHR34990">
    <property type="entry name" value="UDP-2,3-DIACYLGLUCOSAMINE HYDROLASE-RELATED"/>
    <property type="match status" value="1"/>
</dbReference>
<evidence type="ECO:0000256" key="4">
    <source>
        <dbReference type="ARBA" id="ARBA00022801"/>
    </source>
</evidence>
<dbReference type="STRING" id="1513793.SAMN06296036_12542"/>
<dbReference type="SUPFAM" id="SSF56300">
    <property type="entry name" value="Metallo-dependent phosphatases"/>
    <property type="match status" value="1"/>
</dbReference>
<dbReference type="RefSeq" id="WP_159455631.1">
    <property type="nucleotide sequence ID" value="NZ_FWZT01000025.1"/>
</dbReference>
<evidence type="ECO:0000256" key="1">
    <source>
        <dbReference type="ARBA" id="ARBA00022475"/>
    </source>
</evidence>
<proteinExistence type="predicted"/>
<reference evidence="9" key="1">
    <citation type="submission" date="2017-04" db="EMBL/GenBank/DDBJ databases">
        <authorList>
            <person name="Varghese N."/>
            <person name="Submissions S."/>
        </authorList>
    </citation>
    <scope>NUCLEOTIDE SEQUENCE [LARGE SCALE GENOMIC DNA]</scope>
    <source>
        <strain evidence="9">RKEM611</strain>
    </source>
</reference>
<keyword evidence="4" id="KW-0378">Hydrolase</keyword>
<name>A0A1Y6CKW8_9BACT</name>